<dbReference type="GO" id="GO:0006450">
    <property type="term" value="P:regulation of translational fidelity"/>
    <property type="evidence" value="ECO:0007669"/>
    <property type="project" value="InterPro"/>
</dbReference>
<dbReference type="PROSITE" id="PS50090">
    <property type="entry name" value="MYB_LIKE"/>
    <property type="match status" value="1"/>
</dbReference>
<dbReference type="Gene3D" id="1.10.10.60">
    <property type="entry name" value="Homeodomain-like"/>
    <property type="match status" value="2"/>
</dbReference>
<accession>A0A2I0ISE1</accession>
<dbReference type="FunFam" id="1.10.10.60:FF:000416">
    <property type="entry name" value="Myb family transcription factor"/>
    <property type="match status" value="1"/>
</dbReference>
<dbReference type="GO" id="GO:0043022">
    <property type="term" value="F:ribosome binding"/>
    <property type="evidence" value="ECO:0007669"/>
    <property type="project" value="InterPro"/>
</dbReference>
<evidence type="ECO:0000313" key="2">
    <source>
        <dbReference type="Proteomes" id="UP000233551"/>
    </source>
</evidence>
<dbReference type="CDD" id="cd00167">
    <property type="entry name" value="SANT"/>
    <property type="match status" value="1"/>
</dbReference>
<dbReference type="PANTHER" id="PTHR43999:SF3">
    <property type="entry name" value="TRANSCRIPTION FACTOR MAMYB"/>
    <property type="match status" value="1"/>
</dbReference>
<dbReference type="Proteomes" id="UP000233551">
    <property type="component" value="Unassembled WGS sequence"/>
</dbReference>
<gene>
    <name evidence="1" type="ORF">CRG98_032723</name>
</gene>
<dbReference type="GO" id="GO:0051083">
    <property type="term" value="P:'de novo' cotranslational protein folding"/>
    <property type="evidence" value="ECO:0007669"/>
    <property type="project" value="InterPro"/>
</dbReference>
<sequence>MEFLDEDARPRFLFQSPRHQNPPPVSSPQGLNRLSKPFLFITTSTSALLVSLSLLYIHSEPFKSLLLWVALSLLVGPFAPPSLTGGDIRVGQGPIVEFPDQETEPEPEARKKPAQKRPKPAMVDDAIVKSVPANEIVNRPVKNEEKIPAQANSNAGNSTKEEEEKEWTEDDTEILRKQLMKHPAGKPRRWEIIAEAFNGRHRVDSVIKKAKELADRKMSDKDSYAQFLKNRKPLDRRIDDNSNDGAAENGQVKQDSEWSSSEDIALLSALKAFPKDVSMRWEKIAAAVPGKTKAACMNRVAELKRDFRSSKAAKE</sequence>
<dbReference type="GO" id="GO:0030544">
    <property type="term" value="F:Hsp70 protein binding"/>
    <property type="evidence" value="ECO:0007669"/>
    <property type="project" value="InterPro"/>
</dbReference>
<comment type="caution">
    <text evidence="1">The sequence shown here is derived from an EMBL/GenBank/DDBJ whole genome shotgun (WGS) entry which is preliminary data.</text>
</comment>
<protein>
    <submittedName>
        <fullName evidence="1">Uncharacterized protein</fullName>
    </submittedName>
</protein>
<name>A0A2I0ISE1_PUNGR</name>
<dbReference type="AlphaFoldDB" id="A0A2I0ISE1"/>
<reference evidence="1 2" key="1">
    <citation type="submission" date="2017-11" db="EMBL/GenBank/DDBJ databases">
        <title>De-novo sequencing of pomegranate (Punica granatum L.) genome.</title>
        <authorList>
            <person name="Akparov Z."/>
            <person name="Amiraslanov A."/>
            <person name="Hajiyeva S."/>
            <person name="Abbasov M."/>
            <person name="Kaur K."/>
            <person name="Hamwieh A."/>
            <person name="Solovyev V."/>
            <person name="Salamov A."/>
            <person name="Braich B."/>
            <person name="Kosarev P."/>
            <person name="Mahmoud A."/>
            <person name="Hajiyev E."/>
            <person name="Babayeva S."/>
            <person name="Izzatullayeva V."/>
            <person name="Mammadov A."/>
            <person name="Mammadov A."/>
            <person name="Sharifova S."/>
            <person name="Ojaghi J."/>
            <person name="Eynullazada K."/>
            <person name="Bayramov B."/>
            <person name="Abdulazimova A."/>
            <person name="Shahmuradov I."/>
        </authorList>
    </citation>
    <scope>NUCLEOTIDE SEQUENCE [LARGE SCALE GENOMIC DNA]</scope>
    <source>
        <strain evidence="2">cv. AG2017</strain>
        <tissue evidence="1">Leaf</tissue>
    </source>
</reference>
<dbReference type="STRING" id="22663.A0A2I0ISE1"/>
<keyword evidence="2" id="KW-1185">Reference proteome</keyword>
<dbReference type="SMART" id="SM00717">
    <property type="entry name" value="SANT"/>
    <property type="match status" value="2"/>
</dbReference>
<dbReference type="EMBL" id="PGOL01002564">
    <property type="protein sequence ID" value="PKI46912.1"/>
    <property type="molecule type" value="Genomic_DNA"/>
</dbReference>
<proteinExistence type="predicted"/>
<dbReference type="PANTHER" id="PTHR43999">
    <property type="entry name" value="DNAJ HOMOLOG SUBFAMILY C MEMBER 2"/>
    <property type="match status" value="1"/>
</dbReference>
<dbReference type="SUPFAM" id="SSF46689">
    <property type="entry name" value="Homeodomain-like"/>
    <property type="match status" value="2"/>
</dbReference>
<organism evidence="1 2">
    <name type="scientific">Punica granatum</name>
    <name type="common">Pomegranate</name>
    <dbReference type="NCBI Taxonomy" id="22663"/>
    <lineage>
        <taxon>Eukaryota</taxon>
        <taxon>Viridiplantae</taxon>
        <taxon>Streptophyta</taxon>
        <taxon>Embryophyta</taxon>
        <taxon>Tracheophyta</taxon>
        <taxon>Spermatophyta</taxon>
        <taxon>Magnoliopsida</taxon>
        <taxon>eudicotyledons</taxon>
        <taxon>Gunneridae</taxon>
        <taxon>Pentapetalae</taxon>
        <taxon>rosids</taxon>
        <taxon>malvids</taxon>
        <taxon>Myrtales</taxon>
        <taxon>Lythraceae</taxon>
        <taxon>Punica</taxon>
    </lineage>
</organism>
<dbReference type="InterPro" id="IPR044634">
    <property type="entry name" value="Zuotin/DnaJC2"/>
</dbReference>
<dbReference type="InterPro" id="IPR009057">
    <property type="entry name" value="Homeodomain-like_sf"/>
</dbReference>
<dbReference type="Pfam" id="PF23082">
    <property type="entry name" value="Myb_DNA-binding_2"/>
    <property type="match status" value="1"/>
</dbReference>
<dbReference type="OrthoDB" id="10250354at2759"/>
<dbReference type="InterPro" id="IPR001005">
    <property type="entry name" value="SANT/Myb"/>
</dbReference>
<dbReference type="Pfam" id="PF00249">
    <property type="entry name" value="Myb_DNA-binding"/>
    <property type="match status" value="1"/>
</dbReference>
<dbReference type="GO" id="GO:0005829">
    <property type="term" value="C:cytosol"/>
    <property type="evidence" value="ECO:0007669"/>
    <property type="project" value="TreeGrafter"/>
</dbReference>
<dbReference type="GeneID" id="116203137"/>
<evidence type="ECO:0000313" key="1">
    <source>
        <dbReference type="EMBL" id="PKI46912.1"/>
    </source>
</evidence>